<feature type="region of interest" description="Disordered" evidence="1">
    <location>
        <begin position="300"/>
        <end position="377"/>
    </location>
</feature>
<dbReference type="Proteomes" id="UP000515703">
    <property type="component" value="Chromosome"/>
</dbReference>
<evidence type="ECO:0000313" key="4">
    <source>
        <dbReference type="Proteomes" id="UP000515703"/>
    </source>
</evidence>
<evidence type="ECO:0000256" key="1">
    <source>
        <dbReference type="SAM" id="MobiDB-lite"/>
    </source>
</evidence>
<reference evidence="3 4" key="1">
    <citation type="submission" date="2020-08" db="EMBL/GenBank/DDBJ databases">
        <title>Draft genome sequencing of an Anaerocolumna strain isolated from anoxic soil subjected to BSD treatment.</title>
        <authorList>
            <person name="Uek A."/>
            <person name="Tonouchi A."/>
        </authorList>
    </citation>
    <scope>NUCLEOTIDE SEQUENCE [LARGE SCALE GENOMIC DNA]</scope>
    <source>
        <strain evidence="3 4">CTTW</strain>
    </source>
</reference>
<dbReference type="KEGG" id="acht:bsdcttw_09830"/>
<feature type="compositionally biased region" description="Low complexity" evidence="1">
    <location>
        <begin position="310"/>
        <end position="326"/>
    </location>
</feature>
<feature type="region of interest" description="Disordered" evidence="1">
    <location>
        <begin position="107"/>
        <end position="146"/>
    </location>
</feature>
<dbReference type="InterPro" id="IPR025883">
    <property type="entry name" value="Cadherin-like_domain"/>
</dbReference>
<dbReference type="Pfam" id="PF12733">
    <property type="entry name" value="Cadherin-like"/>
    <property type="match status" value="1"/>
</dbReference>
<proteinExistence type="predicted"/>
<feature type="domain" description="SH3b" evidence="2">
    <location>
        <begin position="151"/>
        <end position="221"/>
    </location>
</feature>
<dbReference type="PANTHER" id="PTHR34408:SF1">
    <property type="entry name" value="GLYCOSYL HYDROLASE FAMILY 19 DOMAIN-CONTAINING PROTEIN HI_1415"/>
    <property type="match status" value="1"/>
</dbReference>
<keyword evidence="4" id="KW-1185">Reference proteome</keyword>
<dbReference type="InterPro" id="IPR052354">
    <property type="entry name" value="Cell_Wall_Dynamics_Protein"/>
</dbReference>
<accession>A0A7I8DHY9</accession>
<reference evidence="3 4" key="2">
    <citation type="submission" date="2020-08" db="EMBL/GenBank/DDBJ databases">
        <authorList>
            <person name="Ueki A."/>
            <person name="Tonouchi A."/>
        </authorList>
    </citation>
    <scope>NUCLEOTIDE SEQUENCE [LARGE SCALE GENOMIC DNA]</scope>
    <source>
        <strain evidence="3 4">CTTW</strain>
    </source>
</reference>
<name>A0A7I8DHY9_9FIRM</name>
<dbReference type="Gene3D" id="2.30.30.40">
    <property type="entry name" value="SH3 Domains"/>
    <property type="match status" value="2"/>
</dbReference>
<feature type="compositionally biased region" description="Pro residues" evidence="1">
    <location>
        <begin position="327"/>
        <end position="371"/>
    </location>
</feature>
<dbReference type="EMBL" id="AP023368">
    <property type="protein sequence ID" value="BCJ97942.1"/>
    <property type="molecule type" value="Genomic_DNA"/>
</dbReference>
<feature type="domain" description="SH3b" evidence="2">
    <location>
        <begin position="34"/>
        <end position="106"/>
    </location>
</feature>
<dbReference type="AlphaFoldDB" id="A0A7I8DHY9"/>
<dbReference type="Pfam" id="PF08239">
    <property type="entry name" value="SH3_3"/>
    <property type="match status" value="2"/>
</dbReference>
<evidence type="ECO:0000259" key="2">
    <source>
        <dbReference type="PROSITE" id="PS51781"/>
    </source>
</evidence>
<organism evidence="3 4">
    <name type="scientific">Anaerocolumna chitinilytica</name>
    <dbReference type="NCBI Taxonomy" id="1727145"/>
    <lineage>
        <taxon>Bacteria</taxon>
        <taxon>Bacillati</taxon>
        <taxon>Bacillota</taxon>
        <taxon>Clostridia</taxon>
        <taxon>Lachnospirales</taxon>
        <taxon>Lachnospiraceae</taxon>
        <taxon>Anaerocolumna</taxon>
    </lineage>
</organism>
<gene>
    <name evidence="3" type="ORF">bsdcttw_09830</name>
</gene>
<dbReference type="PANTHER" id="PTHR34408">
    <property type="entry name" value="FAMILY PROTEIN, PUTATIVE-RELATED"/>
    <property type="match status" value="1"/>
</dbReference>
<dbReference type="SMART" id="SM00287">
    <property type="entry name" value="SH3b"/>
    <property type="match status" value="2"/>
</dbReference>
<sequence>MRKYMYKRMIGLLLCMVVLIIQLIPVYNLEVHAESKGTVTATSLNIRSGPGTSYDIVKVKGSNAFLKQGETVTLVKKVGDWYLISFTFNGLKTEGYILGTYVKQNTNDTTPTPTPKVTPTVTPTPKVTPTVTPTPTPGTSNTTPPSNSSYKINAVITAANVNVRSSAGTTATKIIALSKNQKVTIIDEIIKNSQKWYKITYTVNKKTGTGYTISDYVKLTGDKVIGGTVTAAVSLKKSAADNSAVITDGKKKGISIAAKSAVSILSETVDVKGKKWFRVTYKKGTVKYTGYIPANLISFTKNNITPTPTPTKAPTATPTPTKAPTNTPTPTPTKTPTPTPTKAPTKVPTPTPTKAPTPTPTKAPTSTPTPTPTTSGTEGIVQFTGQVYVYVNITNSQDLLLTTTYAPVTLSPGEKVIILNSSVQNSVSWHYVSFTKGGKEARGYVQAAYIANGTGGFVDSTAMDFLNYNAATPTTTPGSGMSDTDFEGYLTAQGFPESYKANLRILHQTHPTWVFNAIQTGIDWQTAVTKESTLGVNLITKSKSVEWLSFAAGAYKWETDSFVPFDGSTWVTPSSDGLKYYMDPRNFLTEKGIFQFETLAFNAQYQNAAGVENILYNTPLYNTAYNYTDDNGNAMTKTYSQTFMDAASYSGVSPYHLASRSKQEVVTGTTTLSNSVSGKVSGYEGLYNFFNIGAYNSTSSGGAVLNGLKYAKSGTTSSSLNSLYLIPWNNPYKAIVGGSYIIGSTYIKRGQDTIYLQKFNLTSTSTFSHQYMSNIEAPNAEAAKTYAAYSNMSTMPLVFSIPVYLNMPSTVCSVPAKAYNPNNWLKSLTVSGYTLSPTFDLKVDQQYSIIVPNTVVSVNVSAAAVSSKATVSGTGNVLLNEGMNTVSVNVTAENGNIRSYIINVFREAAVTP</sequence>
<dbReference type="InterPro" id="IPR003646">
    <property type="entry name" value="SH3-like_bac-type"/>
</dbReference>
<evidence type="ECO:0000313" key="3">
    <source>
        <dbReference type="EMBL" id="BCJ97942.1"/>
    </source>
</evidence>
<protein>
    <recommendedName>
        <fullName evidence="2">SH3b domain-containing protein</fullName>
    </recommendedName>
</protein>
<dbReference type="PROSITE" id="PS51781">
    <property type="entry name" value="SH3B"/>
    <property type="match status" value="2"/>
</dbReference>